<dbReference type="EMBL" id="CP001949">
    <property type="protein sequence ID" value="AHL30139.1"/>
    <property type="molecule type" value="Genomic_DNA"/>
</dbReference>
<dbReference type="KEGG" id="ein:Eint_080515"/>
<dbReference type="RefSeq" id="XP_009161884.1">
    <property type="nucleotide sequence ID" value="XM_009163620.1"/>
</dbReference>
<dbReference type="VEuPathDB" id="MicrosporidiaDB:Eint_080515"/>
<dbReference type="OrthoDB" id="2192419at2759"/>
<dbReference type="GeneID" id="20314074"/>
<evidence type="ECO:0000313" key="1">
    <source>
        <dbReference type="EMBL" id="AHL30139.1"/>
    </source>
</evidence>
<dbReference type="Proteomes" id="UP000002313">
    <property type="component" value="Chromosome VIII"/>
</dbReference>
<proteinExistence type="predicted"/>
<accession>W8Q1Z5</accession>
<keyword evidence="2" id="KW-1185">Reference proteome</keyword>
<evidence type="ECO:0000313" key="2">
    <source>
        <dbReference type="Proteomes" id="UP000002313"/>
    </source>
</evidence>
<organism evidence="1 2">
    <name type="scientific">Encephalitozoon intestinalis (strain ATCC 50506)</name>
    <name type="common">Microsporidian parasite</name>
    <name type="synonym">Septata intestinalis</name>
    <dbReference type="NCBI Taxonomy" id="876142"/>
    <lineage>
        <taxon>Eukaryota</taxon>
        <taxon>Fungi</taxon>
        <taxon>Fungi incertae sedis</taxon>
        <taxon>Microsporidia</taxon>
        <taxon>Unikaryonidae</taxon>
        <taxon>Encephalitozoon</taxon>
    </lineage>
</organism>
<dbReference type="AlphaFoldDB" id="W8Q1Z5"/>
<reference evidence="1 2" key="2">
    <citation type="journal article" date="2012" name="Proc. Natl. Acad. Sci. U.S.A.">
        <title>Gain and loss of multiple functionally related, horizontally transferred genes in the reduced genomes of two microsporidian parasites.</title>
        <authorList>
            <person name="Pombert J.-F."/>
            <person name="Selman M."/>
            <person name="Burki F."/>
            <person name="Bardell F.T."/>
            <person name="Farinelli L."/>
            <person name="Solter L.F."/>
            <person name="Whitman D.W."/>
            <person name="Weiss L.M."/>
            <person name="Corradi N."/>
            <person name="Keeling P.J."/>
        </authorList>
    </citation>
    <scope>NUCLEOTIDE SEQUENCE [LARGE SCALE GENOMIC DNA]</scope>
    <source>
        <strain evidence="1 2">ATCC 50506</strain>
    </source>
</reference>
<name>W8Q1Z5_ENCIT</name>
<dbReference type="HOGENOM" id="CLU_204781_0_0_1"/>
<gene>
    <name evidence="1" type="ORF">Eint_080515</name>
</gene>
<sequence>MDAVEILQRLKEVAEHSKELDFKLQETHKSLESCADATIEMEAISAKISKVFALYRDLVDLLNKYSTS</sequence>
<protein>
    <submittedName>
        <fullName evidence="1">Uncharacterized protein</fullName>
    </submittedName>
</protein>
<reference evidence="1 2" key="1">
    <citation type="journal article" date="2010" name="Nat. Commun.">
        <title>The complete sequence of the smallest known nuclear genome from the microsporidian Encephalitozoon intestinalis.</title>
        <authorList>
            <person name="Corradi N."/>
            <person name="Pombert J.-F."/>
            <person name="Farinelli L."/>
            <person name="Didier E.S."/>
            <person name="Keeling P.J."/>
        </authorList>
    </citation>
    <scope>NUCLEOTIDE SEQUENCE [LARGE SCALE GENOMIC DNA]</scope>
    <source>
        <strain evidence="1 2">ATCC 50506</strain>
    </source>
</reference>